<feature type="compositionally biased region" description="Basic residues" evidence="6">
    <location>
        <begin position="845"/>
        <end position="868"/>
    </location>
</feature>
<feature type="region of interest" description="Disordered" evidence="6">
    <location>
        <begin position="92"/>
        <end position="221"/>
    </location>
</feature>
<dbReference type="InterPro" id="IPR027417">
    <property type="entry name" value="P-loop_NTPase"/>
</dbReference>
<keyword evidence="3 10" id="KW-0347">Helicase</keyword>
<dbReference type="PROSITE" id="PS51194">
    <property type="entry name" value="HELICASE_CTER"/>
    <property type="match status" value="1"/>
</dbReference>
<feature type="compositionally biased region" description="Basic and acidic residues" evidence="6">
    <location>
        <begin position="809"/>
        <end position="827"/>
    </location>
</feature>
<evidence type="ECO:0000313" key="11">
    <source>
        <dbReference type="Proteomes" id="UP001153069"/>
    </source>
</evidence>
<dbReference type="InterPro" id="IPR014014">
    <property type="entry name" value="RNA_helicase_DEAD_Q_motif"/>
</dbReference>
<dbReference type="CDD" id="cd18787">
    <property type="entry name" value="SF2_C_DEAD"/>
    <property type="match status" value="1"/>
</dbReference>
<accession>A0A9N8DRD2</accession>
<dbReference type="SMART" id="SM00490">
    <property type="entry name" value="HELICc"/>
    <property type="match status" value="1"/>
</dbReference>
<feature type="domain" description="Helicase C-terminal" evidence="8">
    <location>
        <begin position="459"/>
        <end position="624"/>
    </location>
</feature>
<dbReference type="Proteomes" id="UP001153069">
    <property type="component" value="Unassembled WGS sequence"/>
</dbReference>
<feature type="compositionally biased region" description="Basic residues" evidence="6">
    <location>
        <begin position="723"/>
        <end position="732"/>
    </location>
</feature>
<sequence>MADLLPSIDSDEDVNAEGSSNDEENEAGDDMDPSFEFGGILGEDGDAVTLSISPGTPGWSFQTALNSITKNQSQSAAPPRMDIASIIAAKRKVLKEEKNTNADLEKEADKEDGDDESGEDSKGSNGDDDDDDNNSESSTGGSNSINDDDSSESEDEEEEDDKAHKMEKDVLTSRAGNDDDDDDDDEPDDDDEDDKDLSSDEEDVEEAKKAEKFFDSQSTLNGPGEAVELFVQLTLSRPLLRGVAAMGFVKPTPIQAACIPAALSGRDICASAVTGSGKTAAFSLPILERLLHRTSGASRALILTPTRELAAQCLGMISSLAQFTSIRVALIVGGSKNLPSQAAELRTRPDIIVATPGRLLDHVTNSAGVTLSDLEFLVLDEADRLLDMGFQDEVMEIVKECPVQRQTLLFSATMNTKVDDLIKLSLKRPVRIRVSDKNANNNTGSGPSAGSNDIEVAPHLEQEFVRIRSGNEGINREAILLALLTRSFISQTIVFFDTKATAHRIMILCGLCGIKCAELHGNLTQAQRLTALESFRNGEVNILLATDLAGRGIDIPNVETVVNFEMPSNTANYIHRIGRTARAGRGGRSCTLIGEGRRHLMKAVIKDAAEKKKQRAEKGRRFKSGTIRSRSIPAAVVAHFVQKIQSLEPHVKEVQQAEAVARLDRLADMEATKAQNLIEHSSEIMSRPQREWFASNKQKKMTKEALAERQAMIREKAGTGIHRMTRKKRRAREAREALAEHDEEEEENTPRPEPEQIMKSAAKAAKRKEQKRDREMAANSLSGKVRTEEGRKKKKRKAGDSAGDSSLFEEEKVVHAKKSSKSEEAAKVIKSSYKFRDDNFDPDNKRKKGKKKSVNSFKSKSKFKRRKK</sequence>
<evidence type="ECO:0000259" key="8">
    <source>
        <dbReference type="PROSITE" id="PS51194"/>
    </source>
</evidence>
<feature type="domain" description="Helicase ATP-binding" evidence="7">
    <location>
        <begin position="259"/>
        <end position="432"/>
    </location>
</feature>
<feature type="compositionally biased region" description="Acidic residues" evidence="6">
    <location>
        <begin position="9"/>
        <end position="33"/>
    </location>
</feature>
<dbReference type="InterPro" id="IPR000629">
    <property type="entry name" value="RNA-helicase_DEAD-box_CS"/>
</dbReference>
<dbReference type="Pfam" id="PF00271">
    <property type="entry name" value="Helicase_C"/>
    <property type="match status" value="1"/>
</dbReference>
<feature type="compositionally biased region" description="Acidic residues" evidence="6">
    <location>
        <begin position="146"/>
        <end position="160"/>
    </location>
</feature>
<evidence type="ECO:0000259" key="7">
    <source>
        <dbReference type="PROSITE" id="PS51192"/>
    </source>
</evidence>
<feature type="compositionally biased region" description="Basic and acidic residues" evidence="6">
    <location>
        <begin position="94"/>
        <end position="109"/>
    </location>
</feature>
<gene>
    <name evidence="10" type="ORF">SEMRO_316_G115490.1</name>
</gene>
<dbReference type="SUPFAM" id="SSF52540">
    <property type="entry name" value="P-loop containing nucleoside triphosphate hydrolases"/>
    <property type="match status" value="1"/>
</dbReference>
<dbReference type="PROSITE" id="PS00039">
    <property type="entry name" value="DEAD_ATP_HELICASE"/>
    <property type="match status" value="1"/>
</dbReference>
<dbReference type="SMART" id="SM00487">
    <property type="entry name" value="DEXDc"/>
    <property type="match status" value="1"/>
</dbReference>
<dbReference type="InterPro" id="IPR011545">
    <property type="entry name" value="DEAD/DEAH_box_helicase_dom"/>
</dbReference>
<dbReference type="GO" id="GO:0003676">
    <property type="term" value="F:nucleic acid binding"/>
    <property type="evidence" value="ECO:0007669"/>
    <property type="project" value="InterPro"/>
</dbReference>
<name>A0A9N8DRD2_9STRA</name>
<evidence type="ECO:0000256" key="4">
    <source>
        <dbReference type="ARBA" id="ARBA00022840"/>
    </source>
</evidence>
<dbReference type="InterPro" id="IPR050079">
    <property type="entry name" value="DEAD_box_RNA_helicase"/>
</dbReference>
<feature type="compositionally biased region" description="Basic and acidic residues" evidence="6">
    <location>
        <begin position="161"/>
        <end position="171"/>
    </location>
</feature>
<keyword evidence="2" id="KW-0378">Hydrolase</keyword>
<feature type="region of interest" description="Disordered" evidence="6">
    <location>
        <begin position="1"/>
        <end position="64"/>
    </location>
</feature>
<feature type="short sequence motif" description="Q motif" evidence="5">
    <location>
        <begin position="228"/>
        <end position="256"/>
    </location>
</feature>
<dbReference type="Gene3D" id="3.40.50.300">
    <property type="entry name" value="P-loop containing nucleotide triphosphate hydrolases"/>
    <property type="match status" value="2"/>
</dbReference>
<comment type="caution">
    <text evidence="10">The sequence shown here is derived from an EMBL/GenBank/DDBJ whole genome shotgun (WGS) entry which is preliminary data.</text>
</comment>
<evidence type="ECO:0000256" key="3">
    <source>
        <dbReference type="ARBA" id="ARBA00022806"/>
    </source>
</evidence>
<protein>
    <submittedName>
        <fullName evidence="10">Dependent RNA helicase</fullName>
    </submittedName>
</protein>
<organism evidence="10 11">
    <name type="scientific">Seminavis robusta</name>
    <dbReference type="NCBI Taxonomy" id="568900"/>
    <lineage>
        <taxon>Eukaryota</taxon>
        <taxon>Sar</taxon>
        <taxon>Stramenopiles</taxon>
        <taxon>Ochrophyta</taxon>
        <taxon>Bacillariophyta</taxon>
        <taxon>Bacillariophyceae</taxon>
        <taxon>Bacillariophycidae</taxon>
        <taxon>Naviculales</taxon>
        <taxon>Naviculaceae</taxon>
        <taxon>Seminavis</taxon>
    </lineage>
</organism>
<dbReference type="PANTHER" id="PTHR47959">
    <property type="entry name" value="ATP-DEPENDENT RNA HELICASE RHLE-RELATED"/>
    <property type="match status" value="1"/>
</dbReference>
<feature type="compositionally biased region" description="Polar residues" evidence="6">
    <location>
        <begin position="50"/>
        <end position="64"/>
    </location>
</feature>
<dbReference type="EMBL" id="CAICTM010000315">
    <property type="protein sequence ID" value="CAB9507678.1"/>
    <property type="molecule type" value="Genomic_DNA"/>
</dbReference>
<dbReference type="OrthoDB" id="10259843at2759"/>
<feature type="region of interest" description="Disordered" evidence="6">
    <location>
        <begin position="714"/>
        <end position="868"/>
    </location>
</feature>
<dbReference type="GO" id="GO:0016787">
    <property type="term" value="F:hydrolase activity"/>
    <property type="evidence" value="ECO:0007669"/>
    <property type="project" value="UniProtKB-KW"/>
</dbReference>
<dbReference type="PROSITE" id="PS51192">
    <property type="entry name" value="HELICASE_ATP_BIND_1"/>
    <property type="match status" value="1"/>
</dbReference>
<dbReference type="PANTHER" id="PTHR47959:SF14">
    <property type="entry name" value="DEAD-BOX ATP-DEPENDENT RNA HELICASE 28"/>
    <property type="match status" value="1"/>
</dbReference>
<dbReference type="Pfam" id="PF00270">
    <property type="entry name" value="DEAD"/>
    <property type="match status" value="1"/>
</dbReference>
<dbReference type="GO" id="GO:0003724">
    <property type="term" value="F:RNA helicase activity"/>
    <property type="evidence" value="ECO:0007669"/>
    <property type="project" value="InterPro"/>
</dbReference>
<keyword evidence="11" id="KW-1185">Reference proteome</keyword>
<evidence type="ECO:0000256" key="5">
    <source>
        <dbReference type="PROSITE-ProRule" id="PRU00552"/>
    </source>
</evidence>
<feature type="compositionally biased region" description="Low complexity" evidence="6">
    <location>
        <begin position="135"/>
        <end position="144"/>
    </location>
</feature>
<reference evidence="10" key="1">
    <citation type="submission" date="2020-06" db="EMBL/GenBank/DDBJ databases">
        <authorList>
            <consortium name="Plant Systems Biology data submission"/>
        </authorList>
    </citation>
    <scope>NUCLEOTIDE SEQUENCE</scope>
    <source>
        <strain evidence="10">D6</strain>
    </source>
</reference>
<feature type="compositionally biased region" description="Basic and acidic residues" evidence="6">
    <location>
        <begin position="834"/>
        <end position="844"/>
    </location>
</feature>
<dbReference type="GO" id="GO:0005524">
    <property type="term" value="F:ATP binding"/>
    <property type="evidence" value="ECO:0007669"/>
    <property type="project" value="UniProtKB-KW"/>
</dbReference>
<feature type="compositionally biased region" description="Acidic residues" evidence="6">
    <location>
        <begin position="178"/>
        <end position="205"/>
    </location>
</feature>
<evidence type="ECO:0000259" key="9">
    <source>
        <dbReference type="PROSITE" id="PS51195"/>
    </source>
</evidence>
<evidence type="ECO:0000256" key="1">
    <source>
        <dbReference type="ARBA" id="ARBA00022741"/>
    </source>
</evidence>
<evidence type="ECO:0000256" key="2">
    <source>
        <dbReference type="ARBA" id="ARBA00022801"/>
    </source>
</evidence>
<feature type="domain" description="DEAD-box RNA helicase Q" evidence="9">
    <location>
        <begin position="228"/>
        <end position="256"/>
    </location>
</feature>
<proteinExistence type="predicted"/>
<dbReference type="GO" id="GO:0005829">
    <property type="term" value="C:cytosol"/>
    <property type="evidence" value="ECO:0007669"/>
    <property type="project" value="TreeGrafter"/>
</dbReference>
<keyword evidence="1" id="KW-0547">Nucleotide-binding</keyword>
<dbReference type="CDD" id="cd17947">
    <property type="entry name" value="DEADc_DDX27"/>
    <property type="match status" value="1"/>
</dbReference>
<evidence type="ECO:0000313" key="10">
    <source>
        <dbReference type="EMBL" id="CAB9507678.1"/>
    </source>
</evidence>
<dbReference type="AlphaFoldDB" id="A0A9N8DRD2"/>
<dbReference type="InterPro" id="IPR001650">
    <property type="entry name" value="Helicase_C-like"/>
</dbReference>
<dbReference type="InterPro" id="IPR014001">
    <property type="entry name" value="Helicase_ATP-bd"/>
</dbReference>
<dbReference type="PROSITE" id="PS51195">
    <property type="entry name" value="Q_MOTIF"/>
    <property type="match status" value="1"/>
</dbReference>
<keyword evidence="4" id="KW-0067">ATP-binding</keyword>
<evidence type="ECO:0000256" key="6">
    <source>
        <dbReference type="SAM" id="MobiDB-lite"/>
    </source>
</evidence>